<name>A0A8B5S4N8_ACIBZ</name>
<dbReference type="Proteomes" id="UP000644140">
    <property type="component" value="Chromosome"/>
</dbReference>
<gene>
    <name evidence="1" type="ORF">I9054_007300</name>
</gene>
<proteinExistence type="predicted"/>
<protein>
    <submittedName>
        <fullName evidence="1">Uncharacterized protein</fullName>
    </submittedName>
</protein>
<organism evidence="1 2">
    <name type="scientific">Acinetobacter bereziniae</name>
    <name type="common">Acinetobacter genomosp. 10</name>
    <dbReference type="NCBI Taxonomy" id="106648"/>
    <lineage>
        <taxon>Bacteria</taxon>
        <taxon>Pseudomonadati</taxon>
        <taxon>Pseudomonadota</taxon>
        <taxon>Gammaproteobacteria</taxon>
        <taxon>Moraxellales</taxon>
        <taxon>Moraxellaceae</taxon>
        <taxon>Acinetobacter</taxon>
    </lineage>
</organism>
<dbReference type="EMBL" id="CP092085">
    <property type="protein sequence ID" value="UUN99249.1"/>
    <property type="molecule type" value="Genomic_DNA"/>
</dbReference>
<evidence type="ECO:0000313" key="2">
    <source>
        <dbReference type="Proteomes" id="UP000644140"/>
    </source>
</evidence>
<dbReference type="PROSITE" id="PS51257">
    <property type="entry name" value="PROKAR_LIPOPROTEIN"/>
    <property type="match status" value="1"/>
</dbReference>
<dbReference type="RefSeq" id="WP_046761537.1">
    <property type="nucleotide sequence ID" value="NZ_CP066121.1"/>
</dbReference>
<accession>A0A8B5S4N8</accession>
<dbReference type="AlphaFoldDB" id="A0A8B5S4N8"/>
<reference evidence="1" key="1">
    <citation type="submission" date="2022-02" db="EMBL/GenBank/DDBJ databases">
        <title>Characterization of Tn125 harboring carbapenem-resistant Acinetobacter bereziniae clinical isolates.</title>
        <authorList>
            <person name="Wong N.-K."/>
            <person name="Pan Q."/>
        </authorList>
    </citation>
    <scope>NUCLEOTIDE SEQUENCE</scope>
    <source>
        <strain evidence="1">GD03393</strain>
    </source>
</reference>
<evidence type="ECO:0000313" key="1">
    <source>
        <dbReference type="EMBL" id="UUN99249.1"/>
    </source>
</evidence>
<sequence>MKKIHFKLSFIIVLLLIQGCATNDSNSLLVRWWNDGFIYSEKEGEANGECSKLASKYYPVLSSNGDNTQWHKLHNKCMREKGYNNYSQ</sequence>